<dbReference type="AlphaFoldDB" id="A0A0U1E124"/>
<reference evidence="2 3" key="1">
    <citation type="submission" date="2015-03" db="EMBL/GenBank/DDBJ databases">
        <authorList>
            <person name="Murphy D."/>
        </authorList>
    </citation>
    <scope>NUCLEOTIDE SEQUENCE [LARGE SCALE GENOMIC DNA]</scope>
    <source>
        <strain evidence="2 3">D16</strain>
    </source>
</reference>
<dbReference type="EMBL" id="CTEF01000012">
    <property type="protein sequence ID" value="CQD25359.1"/>
    <property type="molecule type" value="Genomic_DNA"/>
</dbReference>
<dbReference type="Proteomes" id="UP000182227">
    <property type="component" value="Unassembled WGS sequence"/>
</dbReference>
<organism evidence="2 3">
    <name type="scientific">Mycolicibacterium conceptionense</name>
    <dbReference type="NCBI Taxonomy" id="451644"/>
    <lineage>
        <taxon>Bacteria</taxon>
        <taxon>Bacillati</taxon>
        <taxon>Actinomycetota</taxon>
        <taxon>Actinomycetes</taxon>
        <taxon>Mycobacteriales</taxon>
        <taxon>Mycobacteriaceae</taxon>
        <taxon>Mycolicibacterium</taxon>
    </lineage>
</organism>
<proteinExistence type="predicted"/>
<protein>
    <submittedName>
        <fullName evidence="2">F5/8 type C domain-containing protein</fullName>
    </submittedName>
</protein>
<sequence>MLVAGAALGSRYLLRGRERWCERLTVTVAAGGLILAGAALSQYPWRSVDGYVGHSPWVQLAALLSVVFVAASAVTPELGVRRPKPQDSA</sequence>
<keyword evidence="1" id="KW-0812">Transmembrane</keyword>
<evidence type="ECO:0000313" key="2">
    <source>
        <dbReference type="EMBL" id="CQD25359.1"/>
    </source>
</evidence>
<accession>A0A0U1E124</accession>
<name>A0A0U1E124_9MYCO</name>
<gene>
    <name evidence="2" type="ORF">BN970_07161</name>
</gene>
<evidence type="ECO:0000313" key="3">
    <source>
        <dbReference type="Proteomes" id="UP000182227"/>
    </source>
</evidence>
<evidence type="ECO:0000256" key="1">
    <source>
        <dbReference type="SAM" id="Phobius"/>
    </source>
</evidence>
<keyword evidence="1" id="KW-1133">Transmembrane helix</keyword>
<feature type="transmembrane region" description="Helical" evidence="1">
    <location>
        <begin position="57"/>
        <end position="75"/>
    </location>
</feature>
<keyword evidence="1" id="KW-0472">Membrane</keyword>
<feature type="transmembrane region" description="Helical" evidence="1">
    <location>
        <begin position="24"/>
        <end position="45"/>
    </location>
</feature>